<feature type="compositionally biased region" description="Low complexity" evidence="1">
    <location>
        <begin position="152"/>
        <end position="168"/>
    </location>
</feature>
<evidence type="ECO:0000313" key="3">
    <source>
        <dbReference type="Proteomes" id="UP000054558"/>
    </source>
</evidence>
<feature type="compositionally biased region" description="Low complexity" evidence="1">
    <location>
        <begin position="543"/>
        <end position="552"/>
    </location>
</feature>
<name>A0A1Y1HSH9_KLENI</name>
<proteinExistence type="predicted"/>
<keyword evidence="3" id="KW-1185">Reference proteome</keyword>
<accession>A0A1Y1HSH9</accession>
<organism evidence="2 3">
    <name type="scientific">Klebsormidium nitens</name>
    <name type="common">Green alga</name>
    <name type="synonym">Ulothrix nitens</name>
    <dbReference type="NCBI Taxonomy" id="105231"/>
    <lineage>
        <taxon>Eukaryota</taxon>
        <taxon>Viridiplantae</taxon>
        <taxon>Streptophyta</taxon>
        <taxon>Klebsormidiophyceae</taxon>
        <taxon>Klebsormidiales</taxon>
        <taxon>Klebsormidiaceae</taxon>
        <taxon>Klebsormidium</taxon>
    </lineage>
</organism>
<feature type="region of interest" description="Disordered" evidence="1">
    <location>
        <begin position="268"/>
        <end position="310"/>
    </location>
</feature>
<feature type="compositionally biased region" description="Acidic residues" evidence="1">
    <location>
        <begin position="297"/>
        <end position="306"/>
    </location>
</feature>
<feature type="region of interest" description="Disordered" evidence="1">
    <location>
        <begin position="120"/>
        <end position="174"/>
    </location>
</feature>
<dbReference type="OMA" id="TEMCAYL"/>
<protein>
    <submittedName>
        <fullName evidence="2">Uncharacterized protein</fullName>
    </submittedName>
</protein>
<feature type="region of interest" description="Disordered" evidence="1">
    <location>
        <begin position="362"/>
        <end position="578"/>
    </location>
</feature>
<reference evidence="2 3" key="1">
    <citation type="journal article" date="2014" name="Nat. Commun.">
        <title>Klebsormidium flaccidum genome reveals primary factors for plant terrestrial adaptation.</title>
        <authorList>
            <person name="Hori K."/>
            <person name="Maruyama F."/>
            <person name="Fujisawa T."/>
            <person name="Togashi T."/>
            <person name="Yamamoto N."/>
            <person name="Seo M."/>
            <person name="Sato S."/>
            <person name="Yamada T."/>
            <person name="Mori H."/>
            <person name="Tajima N."/>
            <person name="Moriyama T."/>
            <person name="Ikeuchi M."/>
            <person name="Watanabe M."/>
            <person name="Wada H."/>
            <person name="Kobayashi K."/>
            <person name="Saito M."/>
            <person name="Masuda T."/>
            <person name="Sasaki-Sekimoto Y."/>
            <person name="Mashiguchi K."/>
            <person name="Awai K."/>
            <person name="Shimojima M."/>
            <person name="Masuda S."/>
            <person name="Iwai M."/>
            <person name="Nobusawa T."/>
            <person name="Narise T."/>
            <person name="Kondo S."/>
            <person name="Saito H."/>
            <person name="Sato R."/>
            <person name="Murakawa M."/>
            <person name="Ihara Y."/>
            <person name="Oshima-Yamada Y."/>
            <person name="Ohtaka K."/>
            <person name="Satoh M."/>
            <person name="Sonobe K."/>
            <person name="Ishii M."/>
            <person name="Ohtani R."/>
            <person name="Kanamori-Sato M."/>
            <person name="Honoki R."/>
            <person name="Miyazaki D."/>
            <person name="Mochizuki H."/>
            <person name="Umetsu J."/>
            <person name="Higashi K."/>
            <person name="Shibata D."/>
            <person name="Kamiya Y."/>
            <person name="Sato N."/>
            <person name="Nakamura Y."/>
            <person name="Tabata S."/>
            <person name="Ida S."/>
            <person name="Kurokawa K."/>
            <person name="Ohta H."/>
        </authorList>
    </citation>
    <scope>NUCLEOTIDE SEQUENCE [LARGE SCALE GENOMIC DNA]</scope>
    <source>
        <strain evidence="2 3">NIES-2285</strain>
    </source>
</reference>
<evidence type="ECO:0000313" key="2">
    <source>
        <dbReference type="EMBL" id="GAQ81585.1"/>
    </source>
</evidence>
<feature type="compositionally biased region" description="Basic and acidic residues" evidence="1">
    <location>
        <begin position="479"/>
        <end position="494"/>
    </location>
</feature>
<dbReference type="AlphaFoldDB" id="A0A1Y1HSH9"/>
<feature type="region of interest" description="Disordered" evidence="1">
    <location>
        <begin position="793"/>
        <end position="850"/>
    </location>
</feature>
<sequence length="850" mass="87571">MGSPFVLVNDDDRLFQECEKILLGIPRRGGDIFSCALTIKQLAARLPLGCASDISVKNVRQVLSQPAHQNVLIALDDVNIVHVKKFEEQPQAAGTGVAEGPTGEPDDAACNLWDAPASLGDAEQEGEEDACRQGLMDGGEGQRGMRKERTESGAVQAATASASPSTAGENMEVMKQRDPPRADLGVEKQGVATLGTGQDNEPRGASAPFLFFGAVGGPSSAPAKNGFSSQTSKVDPGEAAGVKQPKTTAGAVPAVAVVNAIAGSQNATSQLDSVAPGGGRGQSGGAEASSGAGHEQEEGEEESEEEQLGKLRHCQDEIKRLLLERHSLEAALTARLTQHAQAGQAARARQLAAQLAHIVRDMPQLPGTGPEQAPPGSNAPKGVAPHLSESRRHDANGHAASPCAGRTSGRIGGQGAKDGGESDVEVMDAPPAATEWAKKRETALKRRREGQSGDAEAKRARGPEKREHEAETGMTGQSELKKGKETKIKEEMDQSRVGQEGYGTTGQGVTKVEGGGLASRSANASDGGASPPATELALGGPPGSSSGFGIPPAATGKAGPMEQRASDVEAATASSSRFPPALVTAVEELGGDALAGWAAVAQAEVAAEVERRGIGTGDESVVGKGLSVVWANGVAGRGETSSGERPREAQGEQLVRVPSEKPAAGNVVVVQTTASGGAKAGAGEQDKGKAHVAETYGEAPEGGAQTARAGGTSNSPSEQTTAPAARQDAADTKVVGLGFKRKRHGAAPKRKRLEPVEPVHLDWNINGEDEAASALLESLLTQCKASSSVAEIDRGWSETPQVVAKSKADVRLEPPTAEATEPPKAQPSAIQHRKQKRPRRLVKSSQSISF</sequence>
<dbReference type="EMBL" id="DF237034">
    <property type="protein sequence ID" value="GAQ81585.1"/>
    <property type="molecule type" value="Genomic_DNA"/>
</dbReference>
<feature type="region of interest" description="Disordered" evidence="1">
    <location>
        <begin position="219"/>
        <end position="246"/>
    </location>
</feature>
<feature type="compositionally biased region" description="Basic residues" evidence="1">
    <location>
        <begin position="831"/>
        <end position="842"/>
    </location>
</feature>
<feature type="region of interest" description="Disordered" evidence="1">
    <location>
        <begin position="699"/>
        <end position="731"/>
    </location>
</feature>
<dbReference type="Proteomes" id="UP000054558">
    <property type="component" value="Unassembled WGS sequence"/>
</dbReference>
<feature type="compositionally biased region" description="Low complexity" evidence="1">
    <location>
        <begin position="813"/>
        <end position="823"/>
    </location>
</feature>
<feature type="compositionally biased region" description="Basic and acidic residues" evidence="1">
    <location>
        <begin position="436"/>
        <end position="471"/>
    </location>
</feature>
<evidence type="ECO:0000256" key="1">
    <source>
        <dbReference type="SAM" id="MobiDB-lite"/>
    </source>
</evidence>
<feature type="compositionally biased region" description="Polar residues" evidence="1">
    <location>
        <begin position="711"/>
        <end position="722"/>
    </location>
</feature>
<gene>
    <name evidence="2" type="ORF">KFL_000850010</name>
</gene>